<dbReference type="Pfam" id="PF14681">
    <property type="entry name" value="UPRTase"/>
    <property type="match status" value="1"/>
</dbReference>
<dbReference type="Gene3D" id="3.40.50.2020">
    <property type="match status" value="1"/>
</dbReference>
<keyword evidence="9 11" id="KW-0342">GTP-binding</keyword>
<dbReference type="HAMAP" id="MF_01218_A">
    <property type="entry name" value="Upp_A"/>
    <property type="match status" value="1"/>
</dbReference>
<dbReference type="KEGG" id="mhk:DFR87_07105"/>
<dbReference type="STRING" id="1293036.GCA_001315825_00340"/>
<sequence length="215" mass="23683">MGVFLLDKPLFLHILTQLRNRETDQIMFRKGMVRLGRLIGYDIANHLDFEITEIITPLGVSAKGVLIRDMDNIVIVNILRAATPLVEGLLKAFPAAKQGVIAASRREVQGSVPPTQMEVDITYSKLPKVNKEDIVIIADPMIATASTMMKALRTVSLLNPKRVIIASLIVSEYGITRIINEYPNIDIFTVSIDPQLNNNGYIVPGLGDAGDRSFG</sequence>
<dbReference type="CDD" id="cd06223">
    <property type="entry name" value="PRTases_typeI"/>
    <property type="match status" value="1"/>
</dbReference>
<dbReference type="InterPro" id="IPR005765">
    <property type="entry name" value="UPRT"/>
</dbReference>
<dbReference type="InterPro" id="IPR029057">
    <property type="entry name" value="PRTase-like"/>
</dbReference>
<dbReference type="NCBIfam" id="NF001097">
    <property type="entry name" value="PRK00129.1"/>
    <property type="match status" value="1"/>
</dbReference>
<dbReference type="EC" id="2.4.2.9" evidence="3 11"/>
<dbReference type="Proteomes" id="UP000247586">
    <property type="component" value="Chromosome"/>
</dbReference>
<evidence type="ECO:0000256" key="10">
    <source>
        <dbReference type="ARBA" id="ARBA00031082"/>
    </source>
</evidence>
<evidence type="ECO:0000256" key="4">
    <source>
        <dbReference type="ARBA" id="ARBA00022533"/>
    </source>
</evidence>
<dbReference type="InterPro" id="IPR000836">
    <property type="entry name" value="PRTase_dom"/>
</dbReference>
<keyword evidence="6 11" id="KW-0808">Transferase</keyword>
<comment type="similarity">
    <text evidence="2 11">Belongs to the UPRTase family.</text>
</comment>
<accession>A0A2U9ITU8</accession>
<feature type="binding site" evidence="11">
    <location>
        <begin position="139"/>
        <end position="147"/>
    </location>
    <ligand>
        <name>5-phospho-alpha-D-ribose 1-diphosphate</name>
        <dbReference type="ChEBI" id="CHEBI:58017"/>
    </ligand>
</feature>
<dbReference type="GeneID" id="36835097"/>
<evidence type="ECO:0000256" key="8">
    <source>
        <dbReference type="ARBA" id="ARBA00022842"/>
    </source>
</evidence>
<keyword evidence="4 11" id="KW-0021">Allosteric enzyme</keyword>
<feature type="binding site" evidence="11">
    <location>
        <position position="80"/>
    </location>
    <ligand>
        <name>5-phospho-alpha-D-ribose 1-diphosphate</name>
        <dbReference type="ChEBI" id="CHEBI:58017"/>
    </ligand>
</feature>
<feature type="binding site" evidence="11">
    <location>
        <begin position="30"/>
        <end position="34"/>
    </location>
    <ligand>
        <name>GTP</name>
        <dbReference type="ChEBI" id="CHEBI:37565"/>
    </ligand>
</feature>
<dbReference type="UniPathway" id="UPA00574">
    <property type="reaction ID" value="UER00636"/>
</dbReference>
<feature type="binding site" evidence="11">
    <location>
        <position position="202"/>
    </location>
    <ligand>
        <name>uracil</name>
        <dbReference type="ChEBI" id="CHEBI:17568"/>
    </ligand>
</feature>
<comment type="function">
    <text evidence="11">Catalyzes the conversion of uracil and 5-phospho-alpha-D-ribose 1-diphosphate (PRPP) to UMP and diphosphate.</text>
</comment>
<protein>
    <recommendedName>
        <fullName evidence="3 11">Uracil phosphoribosyltransferase</fullName>
        <ecNumber evidence="3 11">2.4.2.9</ecNumber>
    </recommendedName>
    <alternativeName>
        <fullName evidence="10 11">UMP pyrophosphorylase</fullName>
    </alternativeName>
    <alternativeName>
        <fullName evidence="11">UPRTase</fullName>
    </alternativeName>
</protein>
<dbReference type="RefSeq" id="WP_054836103.1">
    <property type="nucleotide sequence ID" value="NZ_BBBA01000001.1"/>
</dbReference>
<evidence type="ECO:0000313" key="13">
    <source>
        <dbReference type="EMBL" id="AWR99491.1"/>
    </source>
</evidence>
<dbReference type="EMBL" id="CP029287">
    <property type="protein sequence ID" value="AWR99491.1"/>
    <property type="molecule type" value="Genomic_DNA"/>
</dbReference>
<name>A0A2U9ITU8_9CREN</name>
<gene>
    <name evidence="11" type="primary">upp</name>
    <name evidence="13" type="ORF">DFR87_07105</name>
</gene>
<dbReference type="AlphaFoldDB" id="A0A2U9ITU8"/>
<feature type="binding site" evidence="11">
    <location>
        <position position="208"/>
    </location>
    <ligand>
        <name>5-phospho-alpha-D-ribose 1-diphosphate</name>
        <dbReference type="ChEBI" id="CHEBI:58017"/>
    </ligand>
</feature>
<evidence type="ECO:0000256" key="6">
    <source>
        <dbReference type="ARBA" id="ARBA00022679"/>
    </source>
</evidence>
<reference evidence="14" key="3">
    <citation type="submission" date="2020-03" db="EMBL/GenBank/DDBJ databases">
        <title>Sequencing and Assembly of Multiple Reported Metal-Biooxidizing Members of the Extremely Thermoacidophilic Archaeal Family Sulfolobaceae.</title>
        <authorList>
            <person name="Counts J.A."/>
            <person name="Kelly R.M."/>
        </authorList>
    </citation>
    <scope>NUCLEOTIDE SEQUENCE [LARGE SCALE GENOMIC DNA]</scope>
    <source>
        <strain evidence="14">HO1-1</strain>
    </source>
</reference>
<reference evidence="13 14" key="1">
    <citation type="submission" date="2018-05" db="EMBL/GenBank/DDBJ databases">
        <title>Complete Genome Sequences of Extremely Thermoacidophilic, Metal-Mobilizing Type-Strain Members of the Archaeal Family Sulfolobaceae: Acidianus brierleyi DSM-1651T, Acidianus sulfidivorans DSM-18786T, Metallosphaera hakonensis DSM-7519T, and Metallosphaera prunae DSM-10039T.</title>
        <authorList>
            <person name="Counts J.A."/>
            <person name="Kelly R.M."/>
        </authorList>
    </citation>
    <scope>NUCLEOTIDE SEQUENCE [LARGE SCALE GENOMIC DNA]</scope>
    <source>
        <strain evidence="13 14">HO1-1</strain>
    </source>
</reference>
<comment type="pathway">
    <text evidence="1 11">Pyrimidine metabolism; UMP biosynthesis via salvage pathway; UMP from uracil: step 1/1.</text>
</comment>
<evidence type="ECO:0000256" key="11">
    <source>
        <dbReference type="HAMAP-Rule" id="MF_01218"/>
    </source>
</evidence>
<evidence type="ECO:0000256" key="1">
    <source>
        <dbReference type="ARBA" id="ARBA00005180"/>
    </source>
</evidence>
<dbReference type="OrthoDB" id="80352at2157"/>
<evidence type="ECO:0000259" key="12">
    <source>
        <dbReference type="Pfam" id="PF14681"/>
    </source>
</evidence>
<evidence type="ECO:0000256" key="9">
    <source>
        <dbReference type="ARBA" id="ARBA00023134"/>
    </source>
</evidence>
<feature type="binding site" evidence="11">
    <location>
        <begin position="207"/>
        <end position="209"/>
    </location>
    <ligand>
        <name>uracil</name>
        <dbReference type="ChEBI" id="CHEBI:17568"/>
    </ligand>
</feature>
<feature type="domain" description="Phosphoribosyltransferase" evidence="12">
    <location>
        <begin position="6"/>
        <end position="215"/>
    </location>
</feature>
<keyword evidence="8 11" id="KW-0460">Magnesium</keyword>
<evidence type="ECO:0000256" key="5">
    <source>
        <dbReference type="ARBA" id="ARBA00022676"/>
    </source>
</evidence>
<proteinExistence type="inferred from homology"/>
<feature type="binding site" evidence="11">
    <location>
        <position position="105"/>
    </location>
    <ligand>
        <name>5-phospho-alpha-D-ribose 1-diphosphate</name>
        <dbReference type="ChEBI" id="CHEBI:58017"/>
    </ligand>
</feature>
<evidence type="ECO:0000313" key="14">
    <source>
        <dbReference type="Proteomes" id="UP000247586"/>
    </source>
</evidence>
<reference evidence="14" key="2">
    <citation type="submission" date="2020-03" db="EMBL/GenBank/DDBJ databases">
        <title>Complete Genome Sequences of Extremely Thermoacidophilic, Metal-Mobilizing Type-Strain Members of the Archaeal Family Sulfolobaceae: Acidianus brierleyi DSM-1651T, Acidianus sulfidivorans DSM-18786T, Metallosphaera hakonensis DSM-7519T, and Metallosphaera prunae DSM-10039T.</title>
        <authorList>
            <person name="Counts J.A."/>
            <person name="Kelly R.M."/>
        </authorList>
    </citation>
    <scope>NUCLEOTIDE SEQUENCE [LARGE SCALE GENOMIC DNA]</scope>
    <source>
        <strain evidence="14">HO1-1</strain>
    </source>
</reference>
<dbReference type="NCBIfam" id="TIGR01091">
    <property type="entry name" value="upp"/>
    <property type="match status" value="1"/>
</dbReference>
<dbReference type="GO" id="GO:0004845">
    <property type="term" value="F:uracil phosphoribosyltransferase activity"/>
    <property type="evidence" value="ECO:0007669"/>
    <property type="project" value="UniProtKB-UniRule"/>
</dbReference>
<keyword evidence="5 11" id="KW-0328">Glycosyltransferase</keyword>
<evidence type="ECO:0000256" key="3">
    <source>
        <dbReference type="ARBA" id="ARBA00011894"/>
    </source>
</evidence>
<dbReference type="GO" id="GO:0044206">
    <property type="term" value="P:UMP salvage"/>
    <property type="evidence" value="ECO:0007669"/>
    <property type="project" value="UniProtKB-UniRule"/>
</dbReference>
<dbReference type="InterPro" id="IPR034331">
    <property type="entry name" value="Upp_A"/>
</dbReference>
<comment type="cofactor">
    <cofactor evidence="11">
        <name>Mg(2+)</name>
        <dbReference type="ChEBI" id="CHEBI:18420"/>
    </cofactor>
    <text evidence="11">Binds 1 Mg(2+) ion per subunit. The magnesium is bound as Mg-PRPP.</text>
</comment>
<comment type="catalytic activity">
    <reaction evidence="11">
        <text>UMP + diphosphate = 5-phospho-alpha-D-ribose 1-diphosphate + uracil</text>
        <dbReference type="Rhea" id="RHEA:13017"/>
        <dbReference type="ChEBI" id="CHEBI:17568"/>
        <dbReference type="ChEBI" id="CHEBI:33019"/>
        <dbReference type="ChEBI" id="CHEBI:57865"/>
        <dbReference type="ChEBI" id="CHEBI:58017"/>
        <dbReference type="EC" id="2.4.2.9"/>
    </reaction>
</comment>
<dbReference type="GO" id="GO:0000287">
    <property type="term" value="F:magnesium ion binding"/>
    <property type="evidence" value="ECO:0007669"/>
    <property type="project" value="UniProtKB-UniRule"/>
</dbReference>
<keyword evidence="14" id="KW-1185">Reference proteome</keyword>
<evidence type="ECO:0000256" key="7">
    <source>
        <dbReference type="ARBA" id="ARBA00022741"/>
    </source>
</evidence>
<dbReference type="GO" id="GO:0006223">
    <property type="term" value="P:uracil salvage"/>
    <property type="evidence" value="ECO:0007669"/>
    <property type="project" value="InterPro"/>
</dbReference>
<dbReference type="GO" id="GO:0005525">
    <property type="term" value="F:GTP binding"/>
    <property type="evidence" value="ECO:0007669"/>
    <property type="project" value="UniProtKB-KW"/>
</dbReference>
<evidence type="ECO:0000256" key="2">
    <source>
        <dbReference type="ARBA" id="ARBA00009516"/>
    </source>
</evidence>
<comment type="activity regulation">
    <text evidence="11">Allosterically activated by GTP.</text>
</comment>
<organism evidence="13 14">
    <name type="scientific">Metallosphaera hakonensis JCM 8857 = DSM 7519</name>
    <dbReference type="NCBI Taxonomy" id="1293036"/>
    <lineage>
        <taxon>Archaea</taxon>
        <taxon>Thermoproteota</taxon>
        <taxon>Thermoprotei</taxon>
        <taxon>Sulfolobales</taxon>
        <taxon>Sulfolobaceae</taxon>
        <taxon>Metallosphaera</taxon>
    </lineage>
</organism>
<dbReference type="SUPFAM" id="SSF53271">
    <property type="entry name" value="PRTase-like"/>
    <property type="match status" value="1"/>
</dbReference>
<keyword evidence="7 11" id="KW-0547">Nucleotide-binding</keyword>